<sequence>MGKVRPQKKISAATSAPYQGSTPAVEKGDDDASMEIEATHVPQSGDDVVSHLLDRKTSDVTVIGLANFLSTPTKRGYRLLASTNLLVLMLPRLGVDESRLQSAPVRQAVLSVYTSAVSWAQEKLLRNLIKKHGLIDTVMSTLREDMRILSDPTSAPAKSKKGKKSNQRQIDREGRIDIVEAEWELLGGLVRLCAPPLQPVLPPEVIDLALQTALSKGYDLSVRVAAGNMLSRVAMEEMCSDCCLAPMNHRIADVEEAIEDAEDPLLAAELVSALCRGYHMDLFASEKGGKERAERVVEEIHRVVSSAGSHLVDGFIHVVHTVASIQPKGPSKGSAADSSPPPADPSKQRAAQSALDQWRRAVRLVQTSVSTLSFIASAVVENGRSSSDNAPMSESGMSSSSLPTPFMFSGRAEAYTTVLAAAMSTLAELCGCLSKALDEALVARVRGEMPVEMLSDLASLWSLHANALEGCREIVVVENAVDEAGVSSLFHHCSSTLDTALPLFSKLDWGRERSYGSAIGELLQALYQSLVLASTRGCCSMGDESEGLVARSVQMTALRPPLSEDMVQAQVACIGWLGRCHGDAVDVCEGLLQLVKLHAGEKGAFSRRVLVAAFEAIFEVFGADDNPAADRALRGCADPGWEELLEAGVRRLKREAQNCDEEEVEGAAVNGEAFIDFSDLLSTGRSPQEVFQQNLALFPLTRLVRLFANGLLLLLIAGHNEDVYRLHARIGELTMENEAMRRQIEQNRSEEAHHQSPGSVLSSPAIADQARLLLSLAESVRSGVPPVVEAGALGEAIAALWSAIKGRIRLAQEFGYRGAAPPATALSPLPESAVGSERVEEAESTTRGDDLSEDIVRLKDIREGLGNILDGTREQAQSRAGAAVKPPATNLSSPISKSRLHPRQSSYHPPPATPASSARKR</sequence>
<organism evidence="2 3">
    <name type="scientific">Perkinsus olseni</name>
    <name type="common">Perkinsus atlanticus</name>
    <dbReference type="NCBI Taxonomy" id="32597"/>
    <lineage>
        <taxon>Eukaryota</taxon>
        <taxon>Sar</taxon>
        <taxon>Alveolata</taxon>
        <taxon>Perkinsozoa</taxon>
        <taxon>Perkinsea</taxon>
        <taxon>Perkinsida</taxon>
        <taxon>Perkinsidae</taxon>
        <taxon>Perkinsus</taxon>
    </lineage>
</organism>
<evidence type="ECO:0000313" key="3">
    <source>
        <dbReference type="Proteomes" id="UP000574390"/>
    </source>
</evidence>
<accession>A0A7J6QWE9</accession>
<proteinExistence type="predicted"/>
<protein>
    <submittedName>
        <fullName evidence="2">Uncharacterized protein</fullName>
    </submittedName>
</protein>
<name>A0A7J6QWE9_PEROL</name>
<feature type="compositionally biased region" description="Low complexity" evidence="1">
    <location>
        <begin position="821"/>
        <end position="833"/>
    </location>
</feature>
<comment type="caution">
    <text evidence="2">The sequence shown here is derived from an EMBL/GenBank/DDBJ whole genome shotgun (WGS) entry which is preliminary data.</text>
</comment>
<feature type="region of interest" description="Disordered" evidence="1">
    <location>
        <begin position="149"/>
        <end position="169"/>
    </location>
</feature>
<gene>
    <name evidence="2" type="ORF">FOZ62_029803</name>
</gene>
<feature type="region of interest" description="Disordered" evidence="1">
    <location>
        <begin position="873"/>
        <end position="921"/>
    </location>
</feature>
<feature type="compositionally biased region" description="Basic and acidic residues" evidence="1">
    <location>
        <begin position="837"/>
        <end position="851"/>
    </location>
</feature>
<feature type="compositionally biased region" description="Polar residues" evidence="1">
    <location>
        <begin position="12"/>
        <end position="22"/>
    </location>
</feature>
<dbReference type="AlphaFoldDB" id="A0A7J6QWE9"/>
<feature type="compositionally biased region" description="Low complexity" evidence="1">
    <location>
        <begin position="328"/>
        <end position="338"/>
    </location>
</feature>
<evidence type="ECO:0000256" key="1">
    <source>
        <dbReference type="SAM" id="MobiDB-lite"/>
    </source>
</evidence>
<dbReference type="Proteomes" id="UP000574390">
    <property type="component" value="Unassembled WGS sequence"/>
</dbReference>
<dbReference type="EMBL" id="JABANM010026743">
    <property type="protein sequence ID" value="KAF4712491.1"/>
    <property type="molecule type" value="Genomic_DNA"/>
</dbReference>
<feature type="region of interest" description="Disordered" evidence="1">
    <location>
        <begin position="821"/>
        <end position="851"/>
    </location>
</feature>
<feature type="region of interest" description="Disordered" evidence="1">
    <location>
        <begin position="326"/>
        <end position="352"/>
    </location>
</feature>
<reference evidence="2 3" key="1">
    <citation type="submission" date="2020-04" db="EMBL/GenBank/DDBJ databases">
        <title>Perkinsus olseni comparative genomics.</title>
        <authorList>
            <person name="Bogema D.R."/>
        </authorList>
    </citation>
    <scope>NUCLEOTIDE SEQUENCE [LARGE SCALE GENOMIC DNA]</scope>
    <source>
        <strain evidence="2">ATCC PRA-205</strain>
    </source>
</reference>
<evidence type="ECO:0000313" key="2">
    <source>
        <dbReference type="EMBL" id="KAF4712491.1"/>
    </source>
</evidence>
<feature type="region of interest" description="Disordered" evidence="1">
    <location>
        <begin position="1"/>
        <end position="31"/>
    </location>
</feature>